<keyword evidence="1" id="KW-0472">Membrane</keyword>
<dbReference type="EMBL" id="GBRH01249918">
    <property type="protein sequence ID" value="JAD47977.1"/>
    <property type="molecule type" value="Transcribed_RNA"/>
</dbReference>
<dbReference type="AlphaFoldDB" id="A0A0A9ALL3"/>
<keyword evidence="1" id="KW-1133">Transmembrane helix</keyword>
<accession>A0A0A9ALL3</accession>
<sequence>MLNCCYPKQTMCLILIWADIVSTYSMWWFLPSCPFDSLH</sequence>
<protein>
    <submittedName>
        <fullName evidence="2">Uncharacterized protein</fullName>
    </submittedName>
</protein>
<organism evidence="2">
    <name type="scientific">Arundo donax</name>
    <name type="common">Giant reed</name>
    <name type="synonym">Donax arundinaceus</name>
    <dbReference type="NCBI Taxonomy" id="35708"/>
    <lineage>
        <taxon>Eukaryota</taxon>
        <taxon>Viridiplantae</taxon>
        <taxon>Streptophyta</taxon>
        <taxon>Embryophyta</taxon>
        <taxon>Tracheophyta</taxon>
        <taxon>Spermatophyta</taxon>
        <taxon>Magnoliopsida</taxon>
        <taxon>Liliopsida</taxon>
        <taxon>Poales</taxon>
        <taxon>Poaceae</taxon>
        <taxon>PACMAD clade</taxon>
        <taxon>Arundinoideae</taxon>
        <taxon>Arundineae</taxon>
        <taxon>Arundo</taxon>
    </lineage>
</organism>
<evidence type="ECO:0000313" key="2">
    <source>
        <dbReference type="EMBL" id="JAD47977.1"/>
    </source>
</evidence>
<evidence type="ECO:0000256" key="1">
    <source>
        <dbReference type="SAM" id="Phobius"/>
    </source>
</evidence>
<reference evidence="2" key="2">
    <citation type="journal article" date="2015" name="Data Brief">
        <title>Shoot transcriptome of the giant reed, Arundo donax.</title>
        <authorList>
            <person name="Barrero R.A."/>
            <person name="Guerrero F.D."/>
            <person name="Moolhuijzen P."/>
            <person name="Goolsby J.A."/>
            <person name="Tidwell J."/>
            <person name="Bellgard S.E."/>
            <person name="Bellgard M.I."/>
        </authorList>
    </citation>
    <scope>NUCLEOTIDE SEQUENCE</scope>
    <source>
        <tissue evidence="2">Shoot tissue taken approximately 20 cm above the soil surface</tissue>
    </source>
</reference>
<reference evidence="2" key="1">
    <citation type="submission" date="2014-09" db="EMBL/GenBank/DDBJ databases">
        <authorList>
            <person name="Magalhaes I.L.F."/>
            <person name="Oliveira U."/>
            <person name="Santos F.R."/>
            <person name="Vidigal T.H.D.A."/>
            <person name="Brescovit A.D."/>
            <person name="Santos A.J."/>
        </authorList>
    </citation>
    <scope>NUCLEOTIDE SEQUENCE</scope>
    <source>
        <tissue evidence="2">Shoot tissue taken approximately 20 cm above the soil surface</tissue>
    </source>
</reference>
<keyword evidence="1" id="KW-0812">Transmembrane</keyword>
<proteinExistence type="predicted"/>
<feature type="transmembrane region" description="Helical" evidence="1">
    <location>
        <begin position="12"/>
        <end position="30"/>
    </location>
</feature>
<name>A0A0A9ALL3_ARUDO</name>